<comment type="caution">
    <text evidence="1">The sequence shown here is derived from an EMBL/GenBank/DDBJ whole genome shotgun (WGS) entry which is preliminary data.</text>
</comment>
<keyword evidence="2" id="KW-1185">Reference proteome</keyword>
<reference evidence="1" key="1">
    <citation type="submission" date="2018-11" db="EMBL/GenBank/DDBJ databases">
        <title>The sequence and de novo assembly of Larimichthys crocea genome using PacBio and Hi-C technologies.</title>
        <authorList>
            <person name="Xu P."/>
            <person name="Chen B."/>
            <person name="Zhou Z."/>
            <person name="Ke Q."/>
            <person name="Wu Y."/>
            <person name="Bai H."/>
            <person name="Pu F."/>
        </authorList>
    </citation>
    <scope>NUCLEOTIDE SEQUENCE</scope>
    <source>
        <tissue evidence="1">Muscle</tissue>
    </source>
</reference>
<proteinExistence type="predicted"/>
<protein>
    <submittedName>
        <fullName evidence="1">Uncharacterized protein</fullName>
    </submittedName>
</protein>
<organism evidence="1 2">
    <name type="scientific">Larimichthys crocea</name>
    <name type="common">Large yellow croaker</name>
    <name type="synonym">Pseudosciaena crocea</name>
    <dbReference type="NCBI Taxonomy" id="215358"/>
    <lineage>
        <taxon>Eukaryota</taxon>
        <taxon>Metazoa</taxon>
        <taxon>Chordata</taxon>
        <taxon>Craniata</taxon>
        <taxon>Vertebrata</taxon>
        <taxon>Euteleostomi</taxon>
        <taxon>Actinopterygii</taxon>
        <taxon>Neopterygii</taxon>
        <taxon>Teleostei</taxon>
        <taxon>Neoteleostei</taxon>
        <taxon>Acanthomorphata</taxon>
        <taxon>Eupercaria</taxon>
        <taxon>Sciaenidae</taxon>
        <taxon>Larimichthys</taxon>
    </lineage>
</organism>
<name>A0ACD3QW01_LARCR</name>
<dbReference type="EMBL" id="CM011687">
    <property type="protein sequence ID" value="TMS11313.1"/>
    <property type="molecule type" value="Genomic_DNA"/>
</dbReference>
<dbReference type="Proteomes" id="UP000793456">
    <property type="component" value="Chromosome XIV"/>
</dbReference>
<accession>A0ACD3QW01</accession>
<gene>
    <name evidence="1" type="ORF">E3U43_020306</name>
</gene>
<evidence type="ECO:0000313" key="2">
    <source>
        <dbReference type="Proteomes" id="UP000793456"/>
    </source>
</evidence>
<sequence length="149" mass="16313">MRYCILNPSVLDEEGGVSGPPLTSVCSPQGSFRGALSPGPQKASATSPRKRGAENAVVHFFRTIGDQKSQSAKAKKASGDGKGSLTRIFKMQQQNNKRLLGTRLIVMDTTSSVSMLEMVDTVFTAIEWFAYAKQYNINMQYHQSHAKPN</sequence>
<evidence type="ECO:0000313" key="1">
    <source>
        <dbReference type="EMBL" id="TMS11313.1"/>
    </source>
</evidence>